<evidence type="ECO:0000256" key="1">
    <source>
        <dbReference type="SAM" id="MobiDB-lite"/>
    </source>
</evidence>
<sequence length="96" mass="10185">DEEIQRNSGLTGQWLLNVYSQAMRGAHSSRTDKPRETGRARNVDGAQSRPPVVEVVAMTGDGTNDAPALTAADDAADILLMDDSFSSIVAAVKVEV</sequence>
<organism evidence="2 3">
    <name type="scientific">Haematococcus lacustris</name>
    <name type="common">Green alga</name>
    <name type="synonym">Haematococcus pluvialis</name>
    <dbReference type="NCBI Taxonomy" id="44745"/>
    <lineage>
        <taxon>Eukaryota</taxon>
        <taxon>Viridiplantae</taxon>
        <taxon>Chlorophyta</taxon>
        <taxon>core chlorophytes</taxon>
        <taxon>Chlorophyceae</taxon>
        <taxon>CS clade</taxon>
        <taxon>Chlamydomonadales</taxon>
        <taxon>Haematococcaceae</taxon>
        <taxon>Haematococcus</taxon>
    </lineage>
</organism>
<dbReference type="EMBL" id="BLLF01001127">
    <property type="protein sequence ID" value="GFH17302.1"/>
    <property type="molecule type" value="Genomic_DNA"/>
</dbReference>
<evidence type="ECO:0000313" key="2">
    <source>
        <dbReference type="EMBL" id="GFH17302.1"/>
    </source>
</evidence>
<dbReference type="Proteomes" id="UP000485058">
    <property type="component" value="Unassembled WGS sequence"/>
</dbReference>
<comment type="caution">
    <text evidence="2">The sequence shown here is derived from an EMBL/GenBank/DDBJ whole genome shotgun (WGS) entry which is preliminary data.</text>
</comment>
<protein>
    <submittedName>
        <fullName evidence="2">Cation_ATPase_C domain-containing protein</fullName>
    </submittedName>
</protein>
<name>A0A699ZN68_HAELA</name>
<keyword evidence="3" id="KW-1185">Reference proteome</keyword>
<accession>A0A699ZN68</accession>
<dbReference type="InterPro" id="IPR023214">
    <property type="entry name" value="HAD_sf"/>
</dbReference>
<dbReference type="InterPro" id="IPR036412">
    <property type="entry name" value="HAD-like_sf"/>
</dbReference>
<evidence type="ECO:0000313" key="3">
    <source>
        <dbReference type="Proteomes" id="UP000485058"/>
    </source>
</evidence>
<feature type="non-terminal residue" evidence="2">
    <location>
        <position position="1"/>
    </location>
</feature>
<reference evidence="2 3" key="1">
    <citation type="submission" date="2020-02" db="EMBL/GenBank/DDBJ databases">
        <title>Draft genome sequence of Haematococcus lacustris strain NIES-144.</title>
        <authorList>
            <person name="Morimoto D."/>
            <person name="Nakagawa S."/>
            <person name="Yoshida T."/>
            <person name="Sawayama S."/>
        </authorList>
    </citation>
    <scope>NUCLEOTIDE SEQUENCE [LARGE SCALE GENOMIC DNA]</scope>
    <source>
        <strain evidence="2 3">NIES-144</strain>
    </source>
</reference>
<gene>
    <name evidence="2" type="ORF">HaLaN_13909</name>
</gene>
<proteinExistence type="predicted"/>
<feature type="compositionally biased region" description="Basic and acidic residues" evidence="1">
    <location>
        <begin position="29"/>
        <end position="42"/>
    </location>
</feature>
<dbReference type="Gene3D" id="3.40.50.1000">
    <property type="entry name" value="HAD superfamily/HAD-like"/>
    <property type="match status" value="1"/>
</dbReference>
<dbReference type="AlphaFoldDB" id="A0A699ZN68"/>
<feature type="region of interest" description="Disordered" evidence="1">
    <location>
        <begin position="25"/>
        <end position="49"/>
    </location>
</feature>
<dbReference type="SUPFAM" id="SSF56784">
    <property type="entry name" value="HAD-like"/>
    <property type="match status" value="1"/>
</dbReference>